<dbReference type="EMBL" id="CM035419">
    <property type="protein sequence ID" value="KAH7415294.1"/>
    <property type="molecule type" value="Genomic_DNA"/>
</dbReference>
<evidence type="ECO:0000313" key="3">
    <source>
        <dbReference type="Proteomes" id="UP000825935"/>
    </source>
</evidence>
<dbReference type="OMA" id="CAMQSRT"/>
<organism evidence="2 3">
    <name type="scientific">Ceratopteris richardii</name>
    <name type="common">Triangle waterfern</name>
    <dbReference type="NCBI Taxonomy" id="49495"/>
    <lineage>
        <taxon>Eukaryota</taxon>
        <taxon>Viridiplantae</taxon>
        <taxon>Streptophyta</taxon>
        <taxon>Embryophyta</taxon>
        <taxon>Tracheophyta</taxon>
        <taxon>Polypodiopsida</taxon>
        <taxon>Polypodiidae</taxon>
        <taxon>Polypodiales</taxon>
        <taxon>Pteridineae</taxon>
        <taxon>Pteridaceae</taxon>
        <taxon>Parkerioideae</taxon>
        <taxon>Ceratopteris</taxon>
    </lineage>
</organism>
<keyword evidence="1" id="KW-0812">Transmembrane</keyword>
<keyword evidence="1" id="KW-0472">Membrane</keyword>
<accession>A0A8T2TBR4</accession>
<dbReference type="Proteomes" id="UP000825935">
    <property type="component" value="Chromosome 14"/>
</dbReference>
<keyword evidence="1" id="KW-1133">Transmembrane helix</keyword>
<dbReference type="PANTHER" id="PTHR45871:SF1">
    <property type="entry name" value="PHOSPHATIDYLINOSITOL N-ACETYLGLUCOSAMINYLTRANSFERASE SUBUNIT A"/>
    <property type="match status" value="1"/>
</dbReference>
<feature type="transmembrane region" description="Helical" evidence="1">
    <location>
        <begin position="42"/>
        <end position="61"/>
    </location>
</feature>
<reference evidence="2" key="1">
    <citation type="submission" date="2021-08" db="EMBL/GenBank/DDBJ databases">
        <title>WGS assembly of Ceratopteris richardii.</title>
        <authorList>
            <person name="Marchant D.B."/>
            <person name="Chen G."/>
            <person name="Jenkins J."/>
            <person name="Shu S."/>
            <person name="Leebens-Mack J."/>
            <person name="Grimwood J."/>
            <person name="Schmutz J."/>
            <person name="Soltis P."/>
            <person name="Soltis D."/>
            <person name="Chen Z.-H."/>
        </authorList>
    </citation>
    <scope>NUCLEOTIDE SEQUENCE</scope>
    <source>
        <strain evidence="2">Whitten #5841</strain>
        <tissue evidence="2">Leaf</tissue>
    </source>
</reference>
<dbReference type="AlphaFoldDB" id="A0A8T2TBR4"/>
<evidence type="ECO:0000313" key="2">
    <source>
        <dbReference type="EMBL" id="KAH7415294.1"/>
    </source>
</evidence>
<dbReference type="GO" id="GO:0017176">
    <property type="term" value="F:phosphatidylinositol N-acetylglucosaminyltransferase activity"/>
    <property type="evidence" value="ECO:0007669"/>
    <property type="project" value="TreeGrafter"/>
</dbReference>
<keyword evidence="3" id="KW-1185">Reference proteome</keyword>
<gene>
    <name evidence="2" type="ORF">KP509_14G036500</name>
</gene>
<dbReference type="PANTHER" id="PTHR45871">
    <property type="entry name" value="N-ACETYLGLUCOSAMINYL-PHOSPHATIDYLINOSITOL BIOSYNTHETIC PROTEIN"/>
    <property type="match status" value="1"/>
</dbReference>
<dbReference type="GO" id="GO:0006506">
    <property type="term" value="P:GPI anchor biosynthetic process"/>
    <property type="evidence" value="ECO:0007669"/>
    <property type="project" value="TreeGrafter"/>
</dbReference>
<dbReference type="OrthoDB" id="5861017at2759"/>
<evidence type="ECO:0000256" key="1">
    <source>
        <dbReference type="SAM" id="Phobius"/>
    </source>
</evidence>
<name>A0A8T2TBR4_CERRI</name>
<protein>
    <submittedName>
        <fullName evidence="2">Uncharacterized protein</fullName>
    </submittedName>
</protein>
<dbReference type="GO" id="GO:0000506">
    <property type="term" value="C:glycosylphosphatidylinositol-N-acetylglucosaminyltransferase (GPI-GnT) complex"/>
    <property type="evidence" value="ECO:0007669"/>
    <property type="project" value="TreeGrafter"/>
</dbReference>
<proteinExistence type="predicted"/>
<sequence>MRTLYSWADVAKRTEVVYDHAVDASNEDFLQRLSRYYECGPWAGKLFCFVVILDFIIWNLLEWLKPTRDIDVVPDVVDQQANGDT</sequence>
<comment type="caution">
    <text evidence="2">The sequence shown here is derived from an EMBL/GenBank/DDBJ whole genome shotgun (WGS) entry which is preliminary data.</text>
</comment>